<dbReference type="Pfam" id="PF00171">
    <property type="entry name" value="Aldedh"/>
    <property type="match status" value="1"/>
</dbReference>
<feature type="domain" description="Aldehyde dehydrogenase" evidence="2">
    <location>
        <begin position="14"/>
        <end position="421"/>
    </location>
</feature>
<dbReference type="InterPro" id="IPR015590">
    <property type="entry name" value="Aldehyde_DH_dom"/>
</dbReference>
<organism evidence="3 4">
    <name type="scientific">Novosphingobium mathurense</name>
    <dbReference type="NCBI Taxonomy" id="428990"/>
    <lineage>
        <taxon>Bacteria</taxon>
        <taxon>Pseudomonadati</taxon>
        <taxon>Pseudomonadota</taxon>
        <taxon>Alphaproteobacteria</taxon>
        <taxon>Sphingomonadales</taxon>
        <taxon>Sphingomonadaceae</taxon>
        <taxon>Novosphingobium</taxon>
    </lineage>
</organism>
<dbReference type="SUPFAM" id="SSF53720">
    <property type="entry name" value="ALDH-like"/>
    <property type="match status" value="1"/>
</dbReference>
<dbReference type="InterPro" id="IPR016163">
    <property type="entry name" value="Ald_DH_C"/>
</dbReference>
<dbReference type="Proteomes" id="UP000190989">
    <property type="component" value="Unassembled WGS sequence"/>
</dbReference>
<reference evidence="4" key="1">
    <citation type="submission" date="2017-02" db="EMBL/GenBank/DDBJ databases">
        <authorList>
            <person name="Varghese N."/>
            <person name="Submissions S."/>
        </authorList>
    </citation>
    <scope>NUCLEOTIDE SEQUENCE [LARGE SCALE GENOMIC DNA]</scope>
    <source>
        <strain evidence="4">SM117</strain>
    </source>
</reference>
<evidence type="ECO:0000313" key="3">
    <source>
        <dbReference type="EMBL" id="SLK09033.1"/>
    </source>
</evidence>
<accession>A0A1U6ILZ5</accession>
<dbReference type="GO" id="GO:0016620">
    <property type="term" value="F:oxidoreductase activity, acting on the aldehyde or oxo group of donors, NAD or NADP as acceptor"/>
    <property type="evidence" value="ECO:0007669"/>
    <property type="project" value="InterPro"/>
</dbReference>
<dbReference type="STRING" id="428990.SAMN06295987_10973"/>
<dbReference type="AlphaFoldDB" id="A0A1U6ILZ5"/>
<evidence type="ECO:0000313" key="4">
    <source>
        <dbReference type="Proteomes" id="UP000190989"/>
    </source>
</evidence>
<dbReference type="InterPro" id="IPR044151">
    <property type="entry name" value="ALDH_KGSADH"/>
</dbReference>
<dbReference type="Gene3D" id="3.40.605.10">
    <property type="entry name" value="Aldehyde Dehydrogenase, Chain A, domain 1"/>
    <property type="match status" value="1"/>
</dbReference>
<dbReference type="Gene3D" id="3.40.309.10">
    <property type="entry name" value="Aldehyde Dehydrogenase, Chain A, domain 2"/>
    <property type="match status" value="1"/>
</dbReference>
<dbReference type="CDD" id="cd07129">
    <property type="entry name" value="ALDH_KGSADH"/>
    <property type="match status" value="1"/>
</dbReference>
<proteinExistence type="predicted"/>
<sequence>MISGEIFIGRARQKSAEQFQAINPLTGKELPEIFFAADATHVEQACLLAEASAEAFSATTPDVRADFLDAIADELVNVSEELIARATIETGLPCARLEGECKRTVLQLRHFGALLRDGAWLDATINTALPNRAPLPRPDLRRVNVALGPVAVFGASNFPLAFSVAGGDTASALAAGCPVVFKGHPAHPGTGELVARAILRAMERCEMPNGTFSYLPGPSLALGQALVTNPHVQAAGFTGSRAGGMALMKLANERSVPIPIYAEMSAINPVILFPGALKSRAEELGRAFVASLTMGAGQFCTNPGLILAEAGPDLDRFVAAAAEALDEHPCATMLSPAIYSNYETGVAALSANSAVRLLTRGPDGAGCNQGRSALFSAKADDFVRDPALAHEVFGASALIIEAGHFSEIPSLVEHLEGQLTATLMLDTSDHILAGTLLPLLTRKAGRVLANGWPTGVEVCEAMVHGGPFPATSDGRTTSVGSLAIARFLRPVCYQDMPEGLLPDALKQANPLGIKQQINGKFSD</sequence>
<dbReference type="EMBL" id="FVZE01000009">
    <property type="protein sequence ID" value="SLK09033.1"/>
    <property type="molecule type" value="Genomic_DNA"/>
</dbReference>
<gene>
    <name evidence="3" type="ORF">SAMN06295987_10973</name>
</gene>
<keyword evidence="1" id="KW-0560">Oxidoreductase</keyword>
<dbReference type="InterPro" id="IPR050740">
    <property type="entry name" value="Aldehyde_DH_Superfamily"/>
</dbReference>
<dbReference type="InterPro" id="IPR016161">
    <property type="entry name" value="Ald_DH/histidinol_DH"/>
</dbReference>
<keyword evidence="4" id="KW-1185">Reference proteome</keyword>
<name>A0A1U6ILZ5_9SPHN</name>
<dbReference type="InterPro" id="IPR016162">
    <property type="entry name" value="Ald_DH_N"/>
</dbReference>
<dbReference type="PANTHER" id="PTHR43353:SF3">
    <property type="entry name" value="ALDEHYDE DEHYDROGENASE-RELATED"/>
    <property type="match status" value="1"/>
</dbReference>
<evidence type="ECO:0000256" key="1">
    <source>
        <dbReference type="ARBA" id="ARBA00023002"/>
    </source>
</evidence>
<protein>
    <submittedName>
        <fullName evidence="3">NADP-dependent aldehyde dehydrogenase</fullName>
    </submittedName>
</protein>
<dbReference type="RefSeq" id="WP_079731681.1">
    <property type="nucleotide sequence ID" value="NZ_FVZE01000009.1"/>
</dbReference>
<dbReference type="PANTHER" id="PTHR43353">
    <property type="entry name" value="SUCCINATE-SEMIALDEHYDE DEHYDROGENASE, MITOCHONDRIAL"/>
    <property type="match status" value="1"/>
</dbReference>
<evidence type="ECO:0000259" key="2">
    <source>
        <dbReference type="Pfam" id="PF00171"/>
    </source>
</evidence>